<evidence type="ECO:0000259" key="1">
    <source>
        <dbReference type="Pfam" id="PF01551"/>
    </source>
</evidence>
<name>A0ABW4XUG0_9GAMM</name>
<dbReference type="InterPro" id="IPR016047">
    <property type="entry name" value="M23ase_b-sheet_dom"/>
</dbReference>
<dbReference type="Proteomes" id="UP001597380">
    <property type="component" value="Unassembled WGS sequence"/>
</dbReference>
<dbReference type="CDD" id="cd12797">
    <property type="entry name" value="M23_peptidase"/>
    <property type="match status" value="1"/>
</dbReference>
<dbReference type="PANTHER" id="PTHR21666">
    <property type="entry name" value="PEPTIDASE-RELATED"/>
    <property type="match status" value="1"/>
</dbReference>
<keyword evidence="3" id="KW-1185">Reference proteome</keyword>
<dbReference type="InterPro" id="IPR011055">
    <property type="entry name" value="Dup_hybrid_motif"/>
</dbReference>
<reference evidence="3" key="1">
    <citation type="journal article" date="2019" name="Int. J. Syst. Evol. Microbiol.">
        <title>The Global Catalogue of Microorganisms (GCM) 10K type strain sequencing project: providing services to taxonomists for standard genome sequencing and annotation.</title>
        <authorList>
            <consortium name="The Broad Institute Genomics Platform"/>
            <consortium name="The Broad Institute Genome Sequencing Center for Infectious Disease"/>
            <person name="Wu L."/>
            <person name="Ma J."/>
        </authorList>
    </citation>
    <scope>NUCLEOTIDE SEQUENCE [LARGE SCALE GENOMIC DNA]</scope>
    <source>
        <strain evidence="3">CGMCC 1.10992</strain>
    </source>
</reference>
<dbReference type="Pfam" id="PF01551">
    <property type="entry name" value="Peptidase_M23"/>
    <property type="match status" value="1"/>
</dbReference>
<gene>
    <name evidence="2" type="ORF">ACFSJ3_18320</name>
</gene>
<dbReference type="EC" id="3.4.24.-" evidence="2"/>
<dbReference type="PANTHER" id="PTHR21666:SF268">
    <property type="entry name" value="PEPTIDASE M23 DOMAIN-CONTAINING PROTEIN"/>
    <property type="match status" value="1"/>
</dbReference>
<proteinExistence type="predicted"/>
<protein>
    <submittedName>
        <fullName evidence="2">M23 family metallopeptidase</fullName>
        <ecNumber evidence="2">3.4.24.-</ecNumber>
    </submittedName>
</protein>
<feature type="domain" description="M23ase beta-sheet core" evidence="1">
    <location>
        <begin position="56"/>
        <end position="143"/>
    </location>
</feature>
<dbReference type="Gene3D" id="2.70.70.10">
    <property type="entry name" value="Glucose Permease (Domain IIA)"/>
    <property type="match status" value="1"/>
</dbReference>
<accession>A0ABW4XUG0</accession>
<dbReference type="RefSeq" id="WP_345340088.1">
    <property type="nucleotide sequence ID" value="NZ_BAABLI010000013.1"/>
</dbReference>
<evidence type="ECO:0000313" key="3">
    <source>
        <dbReference type="Proteomes" id="UP001597380"/>
    </source>
</evidence>
<dbReference type="EMBL" id="JBHUHT010000030">
    <property type="protein sequence ID" value="MFD2097948.1"/>
    <property type="molecule type" value="Genomic_DNA"/>
</dbReference>
<dbReference type="InterPro" id="IPR050570">
    <property type="entry name" value="Cell_wall_metabolism_enzyme"/>
</dbReference>
<keyword evidence="2" id="KW-0378">Hydrolase</keyword>
<dbReference type="GO" id="GO:0016787">
    <property type="term" value="F:hydrolase activity"/>
    <property type="evidence" value="ECO:0007669"/>
    <property type="project" value="UniProtKB-KW"/>
</dbReference>
<comment type="caution">
    <text evidence="2">The sequence shown here is derived from an EMBL/GenBank/DDBJ whole genome shotgun (WGS) entry which is preliminary data.</text>
</comment>
<sequence>MPTKTRAFKIFLFFLLAILILGLLLPGSQQIPVEGASKNDWHPDTFWFEPWGRSGVHKGIDIFADNGTPVAASTGGLVMFAGEWPMGGRVVLVLGPKWRIHYYAHLSEDPLTDQFWVSQGDRLGGVGATGNAIGKAPHLHYSVVTLLPYFWLMSSETQGWKKAFFLNPEDYFSN</sequence>
<organism evidence="2 3">
    <name type="scientific">Corallincola platygyrae</name>
    <dbReference type="NCBI Taxonomy" id="1193278"/>
    <lineage>
        <taxon>Bacteria</taxon>
        <taxon>Pseudomonadati</taxon>
        <taxon>Pseudomonadota</taxon>
        <taxon>Gammaproteobacteria</taxon>
        <taxon>Alteromonadales</taxon>
        <taxon>Psychromonadaceae</taxon>
        <taxon>Corallincola</taxon>
    </lineage>
</organism>
<evidence type="ECO:0000313" key="2">
    <source>
        <dbReference type="EMBL" id="MFD2097948.1"/>
    </source>
</evidence>
<dbReference type="SUPFAM" id="SSF51261">
    <property type="entry name" value="Duplicated hybrid motif"/>
    <property type="match status" value="1"/>
</dbReference>